<dbReference type="Pfam" id="PF07992">
    <property type="entry name" value="Pyr_redox_2"/>
    <property type="match status" value="1"/>
</dbReference>
<evidence type="ECO:0000256" key="10">
    <source>
        <dbReference type="ARBA" id="ARBA00023317"/>
    </source>
</evidence>
<evidence type="ECO:0000256" key="9">
    <source>
        <dbReference type="ARBA" id="ARBA00023284"/>
    </source>
</evidence>
<evidence type="ECO:0000256" key="4">
    <source>
        <dbReference type="ARBA" id="ARBA00022827"/>
    </source>
</evidence>
<evidence type="ECO:0000256" key="3">
    <source>
        <dbReference type="ARBA" id="ARBA00022630"/>
    </source>
</evidence>
<evidence type="ECO:0000259" key="15">
    <source>
        <dbReference type="Pfam" id="PF02852"/>
    </source>
</evidence>
<feature type="domain" description="Dehydrogenase E1 component" evidence="14">
    <location>
        <begin position="527"/>
        <end position="822"/>
    </location>
</feature>
<evidence type="ECO:0000259" key="16">
    <source>
        <dbReference type="Pfam" id="PF07992"/>
    </source>
</evidence>
<comment type="similarity">
    <text evidence="2 11">Belongs to the class-I pyridine nucleotide-disulfide oxidoreductase family.</text>
</comment>
<dbReference type="InterPro" id="IPR004099">
    <property type="entry name" value="Pyr_nucl-diS_OxRdtase_dimer"/>
</dbReference>
<dbReference type="SUPFAM" id="SSF52518">
    <property type="entry name" value="Thiamin diphosphate-binding fold (THDP-binding)"/>
    <property type="match status" value="1"/>
</dbReference>
<dbReference type="InterPro" id="IPR017597">
    <property type="entry name" value="Pyrv_DH_E1_asu_subgrp-y"/>
</dbReference>
<keyword evidence="6 11" id="KW-0520">NAD</keyword>
<sequence>MPDSFDVAVIGGGPGGYVAAIRAAQLGGRVAIAEKERLGGTCLVKGCIPTKALLQSSELYSLVSREGARFGVIAENVHFDMEAAQKRRVEVVDQLVKGVESLLKANGVQVLKGHARIEKPDRFAVDGQSYKAGDLLIATGSRASTIPVPGAEHTIDSDGILELQEVPEAMAVVGGGVVGMEWGALYAALGTRVTVIEMLPQILPMVESDLIGLYRKHFQGLGGVIHTQARVESVEKGKQGLAVNFTAGGERQQVQAPVVLRATGRVPYTEGLGLEGVGIETEKGRIKVDDHMRTGVKGVWAIGDVIGGIMLAHVASYEGVCAVENICGDGDRAADYHAAPNCIYTDPEIAHVGLGEKEARERGLEIKVGRFPFAASGRAMTLGQTEGAVKVVADARDDTILGVHMVGPRVTDVIAEATLAVQQRLKLHDLDLTMHAHPTLAESLLEAALAADGRAIHTQNRKRQAAVPAAEAAPQASKESSVARSVEEKPLDTGLPEPEPPAEELDLGRLQMKKQNRDELLRLYRLMLLIRRFEERAQTEYTRAKIGGYCHLNIGEEATVVGGILPLKAGDYIYTSYREHGHAIARGVDPKAVMAELFGREGGVAHGRGGSMHIFDLKHRFMGGYGIVGGHLPLAVGAGFAIKYQKTKDIVFCMFGDGATNIGSFHESLNFSKVFELPVVWYCINNQYGMGTAVERASAIKEIYKKACAYDMESIRIDGNDLLEVLQRTAEVVEKTRGDSQPRFIEAVNYRTKGHSVVDPDKYRSDEEKEHWRHEDPVLRFEKQLEDAKIASRDDLQKVQADVEKEVEEIVKFSDESPNPKANELYHYLYAGEWETANA</sequence>
<evidence type="ECO:0000256" key="13">
    <source>
        <dbReference type="SAM" id="MobiDB-lite"/>
    </source>
</evidence>
<dbReference type="EC" id="1.8.1.4" evidence="11"/>
<keyword evidence="18" id="KW-1185">Reference proteome</keyword>
<dbReference type="SUPFAM" id="SSF55424">
    <property type="entry name" value="FAD/NAD-linked reductases, dimerisation (C-terminal) domain"/>
    <property type="match status" value="1"/>
</dbReference>
<evidence type="ECO:0000313" key="17">
    <source>
        <dbReference type="EMBL" id="MBJ7599868.1"/>
    </source>
</evidence>
<dbReference type="Pfam" id="PF02852">
    <property type="entry name" value="Pyr_redox_dim"/>
    <property type="match status" value="1"/>
</dbReference>
<feature type="domain" description="FAD/NAD(P)-binding" evidence="16">
    <location>
        <begin position="5"/>
        <end position="319"/>
    </location>
</feature>
<keyword evidence="8" id="KW-1015">Disulfide bond</keyword>
<name>A0A934NAB9_9BACT</name>
<keyword evidence="3 11" id="KW-0285">Flavoprotein</keyword>
<dbReference type="RefSeq" id="WP_338203497.1">
    <property type="nucleotide sequence ID" value="NZ_JAEKNR010000176.1"/>
</dbReference>
<keyword evidence="7 12" id="KW-0786">Thiamine pyrophosphate</keyword>
<dbReference type="PANTHER" id="PTHR22912:SF151">
    <property type="entry name" value="DIHYDROLIPOYL DEHYDROGENASE, MITOCHONDRIAL"/>
    <property type="match status" value="1"/>
</dbReference>
<evidence type="ECO:0000256" key="11">
    <source>
        <dbReference type="RuleBase" id="RU003692"/>
    </source>
</evidence>
<feature type="region of interest" description="Disordered" evidence="13">
    <location>
        <begin position="459"/>
        <end position="506"/>
    </location>
</feature>
<dbReference type="InterPro" id="IPR023753">
    <property type="entry name" value="FAD/NAD-binding_dom"/>
</dbReference>
<keyword evidence="4 11" id="KW-0274">FAD</keyword>
<evidence type="ECO:0000256" key="12">
    <source>
        <dbReference type="RuleBase" id="RU361139"/>
    </source>
</evidence>
<dbReference type="CDD" id="cd02000">
    <property type="entry name" value="TPP_E1_PDC_ADC_BCADC"/>
    <property type="match status" value="1"/>
</dbReference>
<comment type="catalytic activity">
    <reaction evidence="11">
        <text>N(6)-[(R)-dihydrolipoyl]-L-lysyl-[protein] + NAD(+) = N(6)-[(R)-lipoyl]-L-lysyl-[protein] + NADH + H(+)</text>
        <dbReference type="Rhea" id="RHEA:15045"/>
        <dbReference type="Rhea" id="RHEA-COMP:10474"/>
        <dbReference type="Rhea" id="RHEA-COMP:10475"/>
        <dbReference type="ChEBI" id="CHEBI:15378"/>
        <dbReference type="ChEBI" id="CHEBI:57540"/>
        <dbReference type="ChEBI" id="CHEBI:57945"/>
        <dbReference type="ChEBI" id="CHEBI:83099"/>
        <dbReference type="ChEBI" id="CHEBI:83100"/>
        <dbReference type="EC" id="1.8.1.4"/>
    </reaction>
</comment>
<keyword evidence="9 11" id="KW-0676">Redox-active center</keyword>
<dbReference type="Gene3D" id="3.40.50.970">
    <property type="match status" value="1"/>
</dbReference>
<protein>
    <recommendedName>
        <fullName evidence="11 12">Multifunctional fusion protein</fullName>
    </recommendedName>
    <domain>
        <recommendedName>
            <fullName evidence="11">Dihydrolipoyl dehydrogenase</fullName>
            <ecNumber evidence="11">1.8.1.4</ecNumber>
        </recommendedName>
    </domain>
    <domain>
        <recommendedName>
            <fullName evidence="12">Pyruvate dehydrogenase E1 component subunit alpha</fullName>
            <ecNumber evidence="12">1.2.4.1</ecNumber>
        </recommendedName>
    </domain>
</protein>
<dbReference type="InterPro" id="IPR050151">
    <property type="entry name" value="Class-I_Pyr_Nuc-Dis_Oxidored"/>
</dbReference>
<comment type="caution">
    <text evidence="17">The sequence shown here is derived from an EMBL/GenBank/DDBJ whole genome shotgun (WGS) entry which is preliminary data.</text>
</comment>
<dbReference type="Gene3D" id="3.30.390.30">
    <property type="match status" value="1"/>
</dbReference>
<dbReference type="InterPro" id="IPR006258">
    <property type="entry name" value="Lipoamide_DH"/>
</dbReference>
<dbReference type="GO" id="GO:0005737">
    <property type="term" value="C:cytoplasm"/>
    <property type="evidence" value="ECO:0007669"/>
    <property type="project" value="UniProtKB-ARBA"/>
</dbReference>
<evidence type="ECO:0000256" key="5">
    <source>
        <dbReference type="ARBA" id="ARBA00023002"/>
    </source>
</evidence>
<dbReference type="GO" id="GO:0004148">
    <property type="term" value="F:dihydrolipoyl dehydrogenase (NADH) activity"/>
    <property type="evidence" value="ECO:0007669"/>
    <property type="project" value="UniProtKB-EC"/>
</dbReference>
<dbReference type="Pfam" id="PF00676">
    <property type="entry name" value="E1_dh"/>
    <property type="match status" value="1"/>
</dbReference>
<dbReference type="InterPro" id="IPR016156">
    <property type="entry name" value="FAD/NAD-linked_Rdtase_dimer_sf"/>
</dbReference>
<dbReference type="InterPro" id="IPR029061">
    <property type="entry name" value="THDP-binding"/>
</dbReference>
<dbReference type="PANTHER" id="PTHR22912">
    <property type="entry name" value="DISULFIDE OXIDOREDUCTASE"/>
    <property type="match status" value="1"/>
</dbReference>
<dbReference type="NCBIfam" id="TIGR03182">
    <property type="entry name" value="PDH_E1_alph_y"/>
    <property type="match status" value="1"/>
</dbReference>
<keyword evidence="5 11" id="KW-0560">Oxidoreductase</keyword>
<reference evidence="17" key="1">
    <citation type="submission" date="2020-10" db="EMBL/GenBank/DDBJ databases">
        <title>Ca. Dormibacterota MAGs.</title>
        <authorList>
            <person name="Montgomery K."/>
        </authorList>
    </citation>
    <scope>NUCLEOTIDE SEQUENCE [LARGE SCALE GENOMIC DNA]</scope>
    <source>
        <strain evidence="17">SC8812_S17_10</strain>
    </source>
</reference>
<dbReference type="InterPro" id="IPR012999">
    <property type="entry name" value="Pyr_OxRdtase_I_AS"/>
</dbReference>
<dbReference type="SUPFAM" id="SSF51905">
    <property type="entry name" value="FAD/NAD(P)-binding domain"/>
    <property type="match status" value="1"/>
</dbReference>
<dbReference type="NCBIfam" id="TIGR01350">
    <property type="entry name" value="lipoamide_DH"/>
    <property type="match status" value="1"/>
</dbReference>
<evidence type="ECO:0000256" key="8">
    <source>
        <dbReference type="ARBA" id="ARBA00023157"/>
    </source>
</evidence>
<dbReference type="InterPro" id="IPR036188">
    <property type="entry name" value="FAD/NAD-bd_sf"/>
</dbReference>
<evidence type="ECO:0000256" key="7">
    <source>
        <dbReference type="ARBA" id="ARBA00023052"/>
    </source>
</evidence>
<keyword evidence="10 12" id="KW-0670">Pyruvate</keyword>
<feature type="domain" description="Pyridine nucleotide-disulphide oxidoreductase dimerisation" evidence="15">
    <location>
        <begin position="340"/>
        <end position="447"/>
    </location>
</feature>
<dbReference type="EMBL" id="JAEKNR010000176">
    <property type="protein sequence ID" value="MBJ7599868.1"/>
    <property type="molecule type" value="Genomic_DNA"/>
</dbReference>
<dbReference type="PROSITE" id="PS00076">
    <property type="entry name" value="PYRIDINE_REDOX_1"/>
    <property type="match status" value="1"/>
</dbReference>
<evidence type="ECO:0000256" key="6">
    <source>
        <dbReference type="ARBA" id="ARBA00023027"/>
    </source>
</evidence>
<evidence type="ECO:0000256" key="1">
    <source>
        <dbReference type="ARBA" id="ARBA00001964"/>
    </source>
</evidence>
<comment type="subunit">
    <text evidence="12">Heterodimer of an alpha and a beta chain.</text>
</comment>
<gene>
    <name evidence="17" type="primary">lpdA</name>
    <name evidence="12" type="synonym">pdhA</name>
    <name evidence="17" type="ORF">JF922_17545</name>
</gene>
<evidence type="ECO:0000313" key="18">
    <source>
        <dbReference type="Proteomes" id="UP000612893"/>
    </source>
</evidence>
<proteinExistence type="inferred from homology"/>
<dbReference type="PRINTS" id="PR00368">
    <property type="entry name" value="FADPNR"/>
</dbReference>
<feature type="compositionally biased region" description="Low complexity" evidence="13">
    <location>
        <begin position="465"/>
        <end position="480"/>
    </location>
</feature>
<dbReference type="EC" id="1.2.4.1" evidence="12"/>
<dbReference type="AlphaFoldDB" id="A0A934NAB9"/>
<dbReference type="Gene3D" id="3.50.50.60">
    <property type="entry name" value="FAD/NAD(P)-binding domain"/>
    <property type="match status" value="2"/>
</dbReference>
<dbReference type="GO" id="GO:0004739">
    <property type="term" value="F:pyruvate dehydrogenase (acetyl-transferring) activity"/>
    <property type="evidence" value="ECO:0007669"/>
    <property type="project" value="UniProtKB-UniRule"/>
</dbReference>
<comment type="cofactor">
    <cofactor evidence="11">
        <name>FAD</name>
        <dbReference type="ChEBI" id="CHEBI:57692"/>
    </cofactor>
    <text evidence="11">Binds 1 FAD per subunit.</text>
</comment>
<comment type="miscellaneous">
    <text evidence="11">The active site is a redox-active disulfide bond.</text>
</comment>
<evidence type="ECO:0000259" key="14">
    <source>
        <dbReference type="Pfam" id="PF00676"/>
    </source>
</evidence>
<dbReference type="PRINTS" id="PR00411">
    <property type="entry name" value="PNDRDTASEI"/>
</dbReference>
<accession>A0A934NAB9</accession>
<comment type="function">
    <text evidence="12">The pyruvate dehydrogenase complex catalyzes the overall conversion of pyruvate to acetyl-CoA and CO(2).</text>
</comment>
<dbReference type="InterPro" id="IPR001017">
    <property type="entry name" value="DH_E1"/>
</dbReference>
<dbReference type="FunFam" id="3.30.390.30:FF:000001">
    <property type="entry name" value="Dihydrolipoyl dehydrogenase"/>
    <property type="match status" value="1"/>
</dbReference>
<dbReference type="Proteomes" id="UP000612893">
    <property type="component" value="Unassembled WGS sequence"/>
</dbReference>
<evidence type="ECO:0000256" key="2">
    <source>
        <dbReference type="ARBA" id="ARBA00007532"/>
    </source>
</evidence>
<organism evidence="17 18">
    <name type="scientific">Candidatus Nephthysia bennettiae</name>
    <dbReference type="NCBI Taxonomy" id="3127016"/>
    <lineage>
        <taxon>Bacteria</taxon>
        <taxon>Bacillati</taxon>
        <taxon>Candidatus Dormiibacterota</taxon>
        <taxon>Candidatus Dormibacteria</taxon>
        <taxon>Candidatus Dormibacterales</taxon>
        <taxon>Candidatus Dormibacteraceae</taxon>
        <taxon>Candidatus Nephthysia</taxon>
    </lineage>
</organism>
<comment type="cofactor">
    <cofactor evidence="1 12">
        <name>thiamine diphosphate</name>
        <dbReference type="ChEBI" id="CHEBI:58937"/>
    </cofactor>
</comment>
<comment type="catalytic activity">
    <reaction evidence="12">
        <text>N(6)-[(R)-lipoyl]-L-lysyl-[protein] + pyruvate + H(+) = N(6)-[(R)-S(8)-acetyldihydrolipoyl]-L-lysyl-[protein] + CO2</text>
        <dbReference type="Rhea" id="RHEA:19189"/>
        <dbReference type="Rhea" id="RHEA-COMP:10474"/>
        <dbReference type="Rhea" id="RHEA-COMP:10478"/>
        <dbReference type="ChEBI" id="CHEBI:15361"/>
        <dbReference type="ChEBI" id="CHEBI:15378"/>
        <dbReference type="ChEBI" id="CHEBI:16526"/>
        <dbReference type="ChEBI" id="CHEBI:83099"/>
        <dbReference type="ChEBI" id="CHEBI:83111"/>
        <dbReference type="EC" id="1.2.4.1"/>
    </reaction>
</comment>